<reference evidence="2 3" key="1">
    <citation type="submission" date="2020-02" db="EMBL/GenBank/DDBJ databases">
        <title>Genome sequence of strain CCNWXJ40-4.</title>
        <authorList>
            <person name="Gao J."/>
            <person name="Sun J."/>
        </authorList>
    </citation>
    <scope>NUCLEOTIDE SEQUENCE [LARGE SCALE GENOMIC DNA]</scope>
    <source>
        <strain evidence="2 3">CCNWXJ 40-4</strain>
    </source>
</reference>
<keyword evidence="3" id="KW-1185">Reference proteome</keyword>
<evidence type="ECO:0000313" key="3">
    <source>
        <dbReference type="Proteomes" id="UP001642900"/>
    </source>
</evidence>
<proteinExistence type="predicted"/>
<dbReference type="AlphaFoldDB" id="A0A6G4W6W1"/>
<dbReference type="Gene3D" id="3.30.40.220">
    <property type="match status" value="1"/>
</dbReference>
<dbReference type="RefSeq" id="WP_165024056.1">
    <property type="nucleotide sequence ID" value="NZ_JAAKZF010000003.1"/>
</dbReference>
<name>A0A6G4W6W1_9HYPH</name>
<dbReference type="EMBL" id="JAAKZF010000003">
    <property type="protein sequence ID" value="NGO50495.1"/>
    <property type="molecule type" value="Genomic_DNA"/>
</dbReference>
<accession>A0A6G4W6W1</accession>
<gene>
    <name evidence="2" type="ORF">G6N73_04745</name>
</gene>
<organism evidence="2 3">
    <name type="scientific">Allomesorhizobium camelthorni</name>
    <dbReference type="NCBI Taxonomy" id="475069"/>
    <lineage>
        <taxon>Bacteria</taxon>
        <taxon>Pseudomonadati</taxon>
        <taxon>Pseudomonadota</taxon>
        <taxon>Alphaproteobacteria</taxon>
        <taxon>Hyphomicrobiales</taxon>
        <taxon>Phyllobacteriaceae</taxon>
        <taxon>Allomesorhizobium</taxon>
    </lineage>
</organism>
<sequence length="185" mass="21057">MRTYFRRGKGPRFRLPDDIASAEFQAAYQAAAEGKPLPHIRFMPVTPVDRRKQGTEAVLRGAFRSARTRGRQKDVAFDLDLDFLLEMAVKQDFRCALTGIEFLTERPGDSRVNPYTPSIDRIRPKLGYTKGNVRLVIYAVNAMLLDWGEELFRQIANSHRYWPGTKTGRATPAPKMAVRGKVEKT</sequence>
<comment type="caution">
    <text evidence="2">The sequence shown here is derived from an EMBL/GenBank/DDBJ whole genome shotgun (WGS) entry which is preliminary data.</text>
</comment>
<evidence type="ECO:0000313" key="2">
    <source>
        <dbReference type="EMBL" id="NGO50495.1"/>
    </source>
</evidence>
<evidence type="ECO:0000256" key="1">
    <source>
        <dbReference type="SAM" id="MobiDB-lite"/>
    </source>
</evidence>
<protein>
    <submittedName>
        <fullName evidence="2">Uncharacterized protein</fullName>
    </submittedName>
</protein>
<feature type="region of interest" description="Disordered" evidence="1">
    <location>
        <begin position="166"/>
        <end position="185"/>
    </location>
</feature>
<dbReference type="Proteomes" id="UP001642900">
    <property type="component" value="Unassembled WGS sequence"/>
</dbReference>